<gene>
    <name evidence="5" type="ORF">SNE40_003914</name>
</gene>
<keyword evidence="4" id="KW-0732">Signal</keyword>
<keyword evidence="6" id="KW-1185">Reference proteome</keyword>
<evidence type="ECO:0000256" key="1">
    <source>
        <dbReference type="ARBA" id="ARBA00004613"/>
    </source>
</evidence>
<evidence type="ECO:0000313" key="6">
    <source>
        <dbReference type="Proteomes" id="UP001347796"/>
    </source>
</evidence>
<evidence type="ECO:0000256" key="3">
    <source>
        <dbReference type="ARBA" id="ARBA00022525"/>
    </source>
</evidence>
<dbReference type="GO" id="GO:0005576">
    <property type="term" value="C:extracellular region"/>
    <property type="evidence" value="ECO:0007669"/>
    <property type="project" value="UniProtKB-SubCell"/>
</dbReference>
<dbReference type="InterPro" id="IPR010345">
    <property type="entry name" value="IL-17_fam"/>
</dbReference>
<dbReference type="InterPro" id="IPR029034">
    <property type="entry name" value="Cystine-knot_cytokine"/>
</dbReference>
<dbReference type="Proteomes" id="UP001347796">
    <property type="component" value="Unassembled WGS sequence"/>
</dbReference>
<keyword evidence="3" id="KW-0964">Secreted</keyword>
<organism evidence="5 6">
    <name type="scientific">Patella caerulea</name>
    <name type="common">Rayed Mediterranean limpet</name>
    <dbReference type="NCBI Taxonomy" id="87958"/>
    <lineage>
        <taxon>Eukaryota</taxon>
        <taxon>Metazoa</taxon>
        <taxon>Spiralia</taxon>
        <taxon>Lophotrochozoa</taxon>
        <taxon>Mollusca</taxon>
        <taxon>Gastropoda</taxon>
        <taxon>Patellogastropoda</taxon>
        <taxon>Patelloidea</taxon>
        <taxon>Patellidae</taxon>
        <taxon>Patella</taxon>
    </lineage>
</organism>
<proteinExistence type="inferred from homology"/>
<sequence length="186" mass="21510">MLLKQASVGESWIKAEITRGTMATIYTYWYSIIILMTSSWLDQHSAHMCDDSHRFTDTWRYWDISISTEHGVLPSFTNIVDFHTCPRVLRLGPFSPEEDRSTCPYFYVDNVETYRLPSVIQEAKCNCTECFGVTADSYCKEQLIQIPVIYCIPDTTRNSDCAIRLEIETFSVGCSCYFTRTLQSIR</sequence>
<evidence type="ECO:0000313" key="5">
    <source>
        <dbReference type="EMBL" id="KAK6192449.1"/>
    </source>
</evidence>
<dbReference type="EMBL" id="JAZGQO010000002">
    <property type="protein sequence ID" value="KAK6192449.1"/>
    <property type="molecule type" value="Genomic_DNA"/>
</dbReference>
<reference evidence="5 6" key="1">
    <citation type="submission" date="2024-01" db="EMBL/GenBank/DDBJ databases">
        <title>The genome of the rayed Mediterranean limpet Patella caerulea (Linnaeus, 1758).</title>
        <authorList>
            <person name="Anh-Thu Weber A."/>
            <person name="Halstead-Nussloch G."/>
        </authorList>
    </citation>
    <scope>NUCLEOTIDE SEQUENCE [LARGE SCALE GENOMIC DNA]</scope>
    <source>
        <strain evidence="5">AATW-2023a</strain>
        <tissue evidence="5">Whole specimen</tissue>
    </source>
</reference>
<comment type="similarity">
    <text evidence="2">Belongs to the IL-17 family.</text>
</comment>
<dbReference type="SUPFAM" id="SSF57501">
    <property type="entry name" value="Cystine-knot cytokines"/>
    <property type="match status" value="1"/>
</dbReference>
<dbReference type="AlphaFoldDB" id="A0AAN8KF39"/>
<evidence type="ECO:0000256" key="4">
    <source>
        <dbReference type="ARBA" id="ARBA00022729"/>
    </source>
</evidence>
<comment type="caution">
    <text evidence="5">The sequence shown here is derived from an EMBL/GenBank/DDBJ whole genome shotgun (WGS) entry which is preliminary data.</text>
</comment>
<comment type="subcellular location">
    <subcellularLocation>
        <location evidence="1">Secreted</location>
    </subcellularLocation>
</comment>
<name>A0AAN8KF39_PATCE</name>
<dbReference type="Gene3D" id="2.10.90.10">
    <property type="entry name" value="Cystine-knot cytokines"/>
    <property type="match status" value="1"/>
</dbReference>
<evidence type="ECO:0000256" key="2">
    <source>
        <dbReference type="ARBA" id="ARBA00007236"/>
    </source>
</evidence>
<dbReference type="Pfam" id="PF06083">
    <property type="entry name" value="IL17"/>
    <property type="match status" value="1"/>
</dbReference>
<dbReference type="GO" id="GO:0005125">
    <property type="term" value="F:cytokine activity"/>
    <property type="evidence" value="ECO:0007669"/>
    <property type="project" value="InterPro"/>
</dbReference>
<protein>
    <submittedName>
        <fullName evidence="5">Uncharacterized protein</fullName>
    </submittedName>
</protein>
<accession>A0AAN8KF39</accession>